<evidence type="ECO:0000313" key="1">
    <source>
        <dbReference type="EMBL" id="SMB87030.1"/>
    </source>
</evidence>
<dbReference type="STRING" id="656914.SAMN00017405_1222"/>
<dbReference type="EMBL" id="FWWT01000013">
    <property type="protein sequence ID" value="SMB87030.1"/>
    <property type="molecule type" value="Genomic_DNA"/>
</dbReference>
<reference evidence="1 2" key="1">
    <citation type="submission" date="2017-04" db="EMBL/GenBank/DDBJ databases">
        <authorList>
            <person name="Afonso C.L."/>
            <person name="Miller P.J."/>
            <person name="Scott M.A."/>
            <person name="Spackman E."/>
            <person name="Goraichik I."/>
            <person name="Dimitrov K.M."/>
            <person name="Suarez D.L."/>
            <person name="Swayne D.E."/>
        </authorList>
    </citation>
    <scope>NUCLEOTIDE SEQUENCE [LARGE SCALE GENOMIC DNA]</scope>
    <source>
        <strain evidence="1 2">DSM 11270</strain>
    </source>
</reference>
<organism evidence="1 2">
    <name type="scientific">Desulfonispora thiosulfatigenes DSM 11270</name>
    <dbReference type="NCBI Taxonomy" id="656914"/>
    <lineage>
        <taxon>Bacteria</taxon>
        <taxon>Bacillati</taxon>
        <taxon>Bacillota</taxon>
        <taxon>Clostridia</taxon>
        <taxon>Eubacteriales</taxon>
        <taxon>Peptococcaceae</taxon>
        <taxon>Desulfonispora</taxon>
    </lineage>
</organism>
<keyword evidence="2" id="KW-1185">Reference proteome</keyword>
<dbReference type="Proteomes" id="UP000192731">
    <property type="component" value="Unassembled WGS sequence"/>
</dbReference>
<sequence length="186" mass="20658">MNLIDLDLVEPFYTLRPLKEELENKGLNVLAHKTKDAEGLGETGVILKGEMKWALRLDGDVVMDIGYGVEGAKTLNLIEDKASYPEFKIYVVVNIGRPMTSEVGQIIEYIKTLGIVHGLINNAHLGKDTDIGFIEEGAKIVTAAAKELNLPVIATTVDARFKEIGQYDSLGNPVRPLNRYMQRAFW</sequence>
<proteinExistence type="predicted"/>
<evidence type="ECO:0000313" key="2">
    <source>
        <dbReference type="Proteomes" id="UP000192731"/>
    </source>
</evidence>
<name>A0A1W1V143_DESTI</name>
<accession>A0A1W1V143</accession>
<gene>
    <name evidence="1" type="ORF">SAMN00017405_1222</name>
</gene>
<dbReference type="RefSeq" id="WP_242941925.1">
    <property type="nucleotide sequence ID" value="NZ_FWWT01000013.1"/>
</dbReference>
<dbReference type="AlphaFoldDB" id="A0A1W1V143"/>
<protein>
    <submittedName>
        <fullName evidence="1">Uncharacterized protein</fullName>
    </submittedName>
</protein>